<comment type="caution">
    <text evidence="2">The sequence shown here is derived from an EMBL/GenBank/DDBJ whole genome shotgun (WGS) entry which is preliminary data.</text>
</comment>
<protein>
    <submittedName>
        <fullName evidence="2">Uncharacterized protein</fullName>
    </submittedName>
</protein>
<gene>
    <name evidence="2" type="ORF">C8E89_12868</name>
</gene>
<evidence type="ECO:0000313" key="3">
    <source>
        <dbReference type="Proteomes" id="UP000247781"/>
    </source>
</evidence>
<dbReference type="Proteomes" id="UP000247781">
    <property type="component" value="Unassembled WGS sequence"/>
</dbReference>
<feature type="region of interest" description="Disordered" evidence="1">
    <location>
        <begin position="1"/>
        <end position="25"/>
    </location>
</feature>
<reference evidence="2 3" key="2">
    <citation type="submission" date="2018-06" db="EMBL/GenBank/DDBJ databases">
        <title>Sequencing of bacterial isolates from soil warming experiment in Harvard Forest, Massachusetts, USA.</title>
        <authorList>
            <person name="Deangelis K.PhD."/>
        </authorList>
    </citation>
    <scope>NUCLEOTIDE SEQUENCE [LARGE SCALE GENOMIC DNA]</scope>
    <source>
        <strain evidence="2 3">GAS496</strain>
    </source>
</reference>
<proteinExistence type="predicted"/>
<evidence type="ECO:0000313" key="2">
    <source>
        <dbReference type="EMBL" id="PXX01582.1"/>
    </source>
</evidence>
<dbReference type="AlphaFoldDB" id="A0A318H8X9"/>
<dbReference type="EMBL" id="QJJU01000028">
    <property type="protein sequence ID" value="PXX01582.1"/>
    <property type="molecule type" value="Genomic_DNA"/>
</dbReference>
<evidence type="ECO:0000256" key="1">
    <source>
        <dbReference type="SAM" id="MobiDB-lite"/>
    </source>
</evidence>
<accession>A0A318H8X9</accession>
<sequence length="42" mass="4595">MITERTPSPLHPVSERSRPVGHGGRVKLQSGWTAVQIPATLF</sequence>
<organism evidence="2 3">
    <name type="scientific">Mycolicibacterium moriokaense</name>
    <dbReference type="NCBI Taxonomy" id="39691"/>
    <lineage>
        <taxon>Bacteria</taxon>
        <taxon>Bacillati</taxon>
        <taxon>Actinomycetota</taxon>
        <taxon>Actinomycetes</taxon>
        <taxon>Mycobacteriales</taxon>
        <taxon>Mycobacteriaceae</taxon>
        <taxon>Mycolicibacterium</taxon>
    </lineage>
</organism>
<name>A0A318H8X9_9MYCO</name>
<keyword evidence="3" id="KW-1185">Reference proteome</keyword>
<reference evidence="3" key="1">
    <citation type="submission" date="2018-05" db="EMBL/GenBank/DDBJ databases">
        <authorList>
            <person name="Deangelis K."/>
            <person name="Huntemann M."/>
            <person name="Clum A."/>
            <person name="Pillay M."/>
            <person name="Palaniappan K."/>
            <person name="Varghese N."/>
            <person name="Mikhailova N."/>
            <person name="Stamatis D."/>
            <person name="Reddy T."/>
            <person name="Daum C."/>
            <person name="Shapiro N."/>
            <person name="Ivanova N."/>
            <person name="Kyrpides N."/>
            <person name="Woyke T."/>
        </authorList>
    </citation>
    <scope>NUCLEOTIDE SEQUENCE [LARGE SCALE GENOMIC DNA]</scope>
    <source>
        <strain evidence="3">GAS496</strain>
    </source>
</reference>